<dbReference type="InterPro" id="IPR002397">
    <property type="entry name" value="Cyt_P450_B"/>
</dbReference>
<dbReference type="GO" id="GO:0005506">
    <property type="term" value="F:iron ion binding"/>
    <property type="evidence" value="ECO:0007669"/>
    <property type="project" value="InterPro"/>
</dbReference>
<name>A0A3N1CZC8_9ACTN</name>
<dbReference type="GO" id="GO:0004497">
    <property type="term" value="F:monooxygenase activity"/>
    <property type="evidence" value="ECO:0007669"/>
    <property type="project" value="UniProtKB-KW"/>
</dbReference>
<dbReference type="SUPFAM" id="SSF48264">
    <property type="entry name" value="Cytochrome P450"/>
    <property type="match status" value="1"/>
</dbReference>
<keyword evidence="2" id="KW-0408">Iron</keyword>
<keyword evidence="4" id="KW-1185">Reference proteome</keyword>
<dbReference type="EMBL" id="RJKE01000001">
    <property type="protein sequence ID" value="ROO86617.1"/>
    <property type="molecule type" value="Genomic_DNA"/>
</dbReference>
<comment type="caution">
    <text evidence="3">The sequence shown here is derived from an EMBL/GenBank/DDBJ whole genome shotgun (WGS) entry which is preliminary data.</text>
</comment>
<reference evidence="3 4" key="1">
    <citation type="submission" date="2018-11" db="EMBL/GenBank/DDBJ databases">
        <title>Sequencing the genomes of 1000 actinobacteria strains.</title>
        <authorList>
            <person name="Klenk H.-P."/>
        </authorList>
    </citation>
    <scope>NUCLEOTIDE SEQUENCE [LARGE SCALE GENOMIC DNA]</scope>
    <source>
        <strain evidence="3 4">DSM 44254</strain>
    </source>
</reference>
<dbReference type="AlphaFoldDB" id="A0A3N1CZC8"/>
<proteinExistence type="inferred from homology"/>
<dbReference type="PANTHER" id="PTHR46696:SF1">
    <property type="entry name" value="CYTOCHROME P450 YJIB-RELATED"/>
    <property type="match status" value="1"/>
</dbReference>
<keyword evidence="2" id="KW-0349">Heme</keyword>
<dbReference type="PRINTS" id="PR00385">
    <property type="entry name" value="P450"/>
</dbReference>
<dbReference type="InterPro" id="IPR017972">
    <property type="entry name" value="Cyt_P450_CS"/>
</dbReference>
<organism evidence="3 4">
    <name type="scientific">Actinocorallia herbida</name>
    <dbReference type="NCBI Taxonomy" id="58109"/>
    <lineage>
        <taxon>Bacteria</taxon>
        <taxon>Bacillati</taxon>
        <taxon>Actinomycetota</taxon>
        <taxon>Actinomycetes</taxon>
        <taxon>Streptosporangiales</taxon>
        <taxon>Thermomonosporaceae</taxon>
        <taxon>Actinocorallia</taxon>
    </lineage>
</organism>
<dbReference type="Proteomes" id="UP000272400">
    <property type="component" value="Unassembled WGS sequence"/>
</dbReference>
<dbReference type="Gene3D" id="1.10.630.10">
    <property type="entry name" value="Cytochrome P450"/>
    <property type="match status" value="1"/>
</dbReference>
<dbReference type="OrthoDB" id="3599725at2"/>
<dbReference type="GO" id="GO:0016705">
    <property type="term" value="F:oxidoreductase activity, acting on paired donors, with incorporation or reduction of molecular oxygen"/>
    <property type="evidence" value="ECO:0007669"/>
    <property type="project" value="InterPro"/>
</dbReference>
<dbReference type="PROSITE" id="PS00086">
    <property type="entry name" value="CYTOCHROME_P450"/>
    <property type="match status" value="1"/>
</dbReference>
<gene>
    <name evidence="3" type="ORF">EDD29_4191</name>
</gene>
<protein>
    <submittedName>
        <fullName evidence="3">Cytochrome P450</fullName>
    </submittedName>
</protein>
<dbReference type="InterPro" id="IPR001128">
    <property type="entry name" value="Cyt_P450"/>
</dbReference>
<evidence type="ECO:0000256" key="2">
    <source>
        <dbReference type="RuleBase" id="RU000461"/>
    </source>
</evidence>
<evidence type="ECO:0000256" key="1">
    <source>
        <dbReference type="ARBA" id="ARBA00010617"/>
    </source>
</evidence>
<keyword evidence="2" id="KW-0503">Monooxygenase</keyword>
<dbReference type="PANTHER" id="PTHR46696">
    <property type="entry name" value="P450, PUTATIVE (EUROFUNG)-RELATED"/>
    <property type="match status" value="1"/>
</dbReference>
<dbReference type="RefSeq" id="WP_148086030.1">
    <property type="nucleotide sequence ID" value="NZ_RJKE01000001.1"/>
</dbReference>
<keyword evidence="2" id="KW-0479">Metal-binding</keyword>
<dbReference type="PRINTS" id="PR00359">
    <property type="entry name" value="BP450"/>
</dbReference>
<dbReference type="Pfam" id="PF00067">
    <property type="entry name" value="p450"/>
    <property type="match status" value="1"/>
</dbReference>
<evidence type="ECO:0000313" key="3">
    <source>
        <dbReference type="EMBL" id="ROO86617.1"/>
    </source>
</evidence>
<evidence type="ECO:0000313" key="4">
    <source>
        <dbReference type="Proteomes" id="UP000272400"/>
    </source>
</evidence>
<sequence>MTEAASLTCPYNGTPRYPFDGGEPTAYLNEVYFALGPGVWPIWLDLADRPAFLVNGHALLTEVFTRSEDFLQPVDPMPGVVPIQGTMLAMTGKDHLRVRRPSARPFGRAEVERRRARVRGFVDERLAAFEGRERFDLVAEYATPLTLQVLGEIIGVPEEDLPLFVSWGDRFLNFSDPLDARAAVQEMCAHIGSLLEQRRGGASRDDILSAYAGGQGADVTTAEAVMVGANIVSGGWETTTTAITSIVLHLLTHGPVPGRTFWDALREDPSLIPNAVQELLRTRPASGDDGPPRIAARDLELGGVAIPAGSVLILGKYGASSDPGVFPDPRTVDLTRPNARDHLAFGAGPHICPGKWLAIVILEETIAALVARFPSLRPTGDPLAWRKRSGARRPEQLWLQPA</sequence>
<dbReference type="InterPro" id="IPR036396">
    <property type="entry name" value="Cyt_P450_sf"/>
</dbReference>
<dbReference type="GO" id="GO:0020037">
    <property type="term" value="F:heme binding"/>
    <property type="evidence" value="ECO:0007669"/>
    <property type="project" value="InterPro"/>
</dbReference>
<accession>A0A3N1CZC8</accession>
<keyword evidence="2" id="KW-0560">Oxidoreductase</keyword>
<comment type="similarity">
    <text evidence="1 2">Belongs to the cytochrome P450 family.</text>
</comment>